<reference evidence="1" key="1">
    <citation type="submission" date="2020-02" db="EMBL/GenBank/DDBJ databases">
        <title>WGS of Carbapenem-Resistant Enterobacteriaceae.</title>
        <authorList>
            <person name="Tokajian S."/>
            <person name="El Chaar M."/>
            <person name="El Khoury M."/>
        </authorList>
    </citation>
    <scope>NUCLEOTIDE SEQUENCE</scope>
    <source>
        <strain evidence="1">EHM_71</strain>
    </source>
</reference>
<proteinExistence type="predicted"/>
<dbReference type="AlphaFoldDB" id="A0A6G4MJH8"/>
<sequence length="207" mass="23317">MIIPVLTRAEAIQNIISSSKPSLVSFGCGGDIENLAVELRQGIINACGHEDVHYVKAKWRHGVCFDFRWRRADLFSSFGQIVFGVCNDRAAAYSWSSHGLFNGLIISHWSREQLDAIDLTLALHRHEYNAEKDPATKNKIAERHMSASFDFNSMVREGNDLAREIEVKVEAIRNLYFTDPEAAKTAFQALKEQHGDILGTLESRVLK</sequence>
<accession>A0A6G4MJH8</accession>
<gene>
    <name evidence="1" type="ORF">G5635_02975</name>
</gene>
<evidence type="ECO:0000313" key="1">
    <source>
        <dbReference type="EMBL" id="NGF41375.1"/>
    </source>
</evidence>
<name>A0A6G4MJH8_9ENTR</name>
<comment type="caution">
    <text evidence="1">The sequence shown here is derived from an EMBL/GenBank/DDBJ whole genome shotgun (WGS) entry which is preliminary data.</text>
</comment>
<dbReference type="EMBL" id="JAAJRM010000001">
    <property type="protein sequence ID" value="NGF41375.1"/>
    <property type="molecule type" value="Genomic_DNA"/>
</dbReference>
<organism evidence="1">
    <name type="scientific">Enterobacter hormaechei</name>
    <dbReference type="NCBI Taxonomy" id="158836"/>
    <lineage>
        <taxon>Bacteria</taxon>
        <taxon>Pseudomonadati</taxon>
        <taxon>Pseudomonadota</taxon>
        <taxon>Gammaproteobacteria</taxon>
        <taxon>Enterobacterales</taxon>
        <taxon>Enterobacteriaceae</taxon>
        <taxon>Enterobacter</taxon>
        <taxon>Enterobacter cloacae complex</taxon>
    </lineage>
</organism>
<protein>
    <submittedName>
        <fullName evidence="1">Uncharacterized protein</fullName>
    </submittedName>
</protein>
<dbReference type="RefSeq" id="WP_163358462.1">
    <property type="nucleotide sequence ID" value="NZ_JAAJRM010000001.1"/>
</dbReference>